<dbReference type="OrthoDB" id="4139357at2759"/>
<organism evidence="9 10">
    <name type="scientific">Pseudozyma antarctica (strain T-34)</name>
    <name type="common">Yeast</name>
    <name type="synonym">Candida antarctica</name>
    <dbReference type="NCBI Taxonomy" id="1151754"/>
    <lineage>
        <taxon>Eukaryota</taxon>
        <taxon>Fungi</taxon>
        <taxon>Dikarya</taxon>
        <taxon>Basidiomycota</taxon>
        <taxon>Ustilaginomycotina</taxon>
        <taxon>Ustilaginomycetes</taxon>
        <taxon>Ustilaginales</taxon>
        <taxon>Ustilaginaceae</taxon>
        <taxon>Moesziomyces</taxon>
    </lineage>
</organism>
<sequence>MGGLPKMTQVIFARAVVPVSDFRLVVGFCRVYAQFGSRAVNSRAGAATHRQAGSVAPGSACNEPPRTSPAHNSLASAFACPPDTPSDATNMSSLPEDPRPVAAVASDPIWDHAEDEGGHHSWIDPPIGEAGPSTQPITHTPSFGSRPPEIAALAASGRGGTSSLPASLPRHLSTQSLGRAGPRSARTSADSSRRPRLVDRVTSSRSLFLPSIAYSDLHDSGSNVDGDAEWRSSAVGATPLDRTMDRIGMGRYQWTVLILSGLGWAADNMWIQAIAIILPHIQRFFTLSDGIVGLASSSIFVGMFIGSIAWGTISDSFGRRAAFNITLAVAAVFGGLSALAGSFPLLCLLLFAVGTGVGGSMPTDSSNLVENLPVRKHSYVTALSIFFSAGSVVSSLIGLATLSAHNPQGWRWLLGSLAFVTVLFVSARVVFFRLLESPKYLVHAGRPQEARDILQKIHKYNGGATIALRIQDVDDHSQIAMPGSNSDIERQQSSSAASQSKDVAQEGGDEQTDGPAAGDRASRWSNGSSPMYPNDEEADGDFDGRDLSSRPLLDRAEDDGQVEGSKGDQDASRNRRGAGASSSSVRSVRSLELPASLAWLPESWHPSAADLASRFAEMFSPEWKRTTLLIWIIWGGMSYGFTTFNVLLPKLLEQRYDSPASAASALVGSAPDDASIRRAMLDILVYSLSSLPGSLIAAYMVETRLGRIGTMVTSTCIMAVSMLLFSLTFWRSSLTVVSVSSSISYAAIYGYTPEVMAPTIRGTACGTASAISRVAGIVAPLFAGWAYSLLPALPLFIATSALVVVTAAMALLPIETQGRALDPTQVAH</sequence>
<evidence type="ECO:0000256" key="3">
    <source>
        <dbReference type="ARBA" id="ARBA00022692"/>
    </source>
</evidence>
<protein>
    <submittedName>
        <fullName evidence="9">Synaptic vesicle transporter SV2</fullName>
    </submittedName>
</protein>
<feature type="transmembrane region" description="Helical" evidence="7">
    <location>
        <begin position="379"/>
        <end position="400"/>
    </location>
</feature>
<feature type="domain" description="Major facilitator superfamily (MFS) profile" evidence="8">
    <location>
        <begin position="256"/>
        <end position="818"/>
    </location>
</feature>
<keyword evidence="4 7" id="KW-1133">Transmembrane helix</keyword>
<feature type="region of interest" description="Disordered" evidence="6">
    <location>
        <begin position="51"/>
        <end position="196"/>
    </location>
</feature>
<dbReference type="AlphaFoldDB" id="M9LNK4"/>
<evidence type="ECO:0000256" key="2">
    <source>
        <dbReference type="ARBA" id="ARBA00022448"/>
    </source>
</evidence>
<evidence type="ECO:0000256" key="7">
    <source>
        <dbReference type="SAM" id="Phobius"/>
    </source>
</evidence>
<keyword evidence="2" id="KW-0813">Transport</keyword>
<feature type="transmembrane region" description="Helical" evidence="7">
    <location>
        <begin position="412"/>
        <end position="431"/>
    </location>
</feature>
<evidence type="ECO:0000256" key="5">
    <source>
        <dbReference type="ARBA" id="ARBA00023136"/>
    </source>
</evidence>
<evidence type="ECO:0000313" key="10">
    <source>
        <dbReference type="Proteomes" id="UP000011976"/>
    </source>
</evidence>
<evidence type="ECO:0000256" key="4">
    <source>
        <dbReference type="ARBA" id="ARBA00022989"/>
    </source>
</evidence>
<dbReference type="GO" id="GO:0016020">
    <property type="term" value="C:membrane"/>
    <property type="evidence" value="ECO:0007669"/>
    <property type="project" value="UniProtKB-SubCell"/>
</dbReference>
<evidence type="ECO:0000256" key="1">
    <source>
        <dbReference type="ARBA" id="ARBA00004141"/>
    </source>
</evidence>
<dbReference type="PANTHER" id="PTHR23511:SF5">
    <property type="entry name" value="MAJOR FACILITATOR-TYPE TRANSPORTER HXNZ-RELATED"/>
    <property type="match status" value="1"/>
</dbReference>
<dbReference type="InterPro" id="IPR005828">
    <property type="entry name" value="MFS_sugar_transport-like"/>
</dbReference>
<dbReference type="PROSITE" id="PS50850">
    <property type="entry name" value="MFS"/>
    <property type="match status" value="1"/>
</dbReference>
<evidence type="ECO:0000313" key="9">
    <source>
        <dbReference type="EMBL" id="GAC73441.1"/>
    </source>
</evidence>
<gene>
    <name evidence="9" type="ORF">PANT_9c00122</name>
</gene>
<dbReference type="GO" id="GO:0022857">
    <property type="term" value="F:transmembrane transporter activity"/>
    <property type="evidence" value="ECO:0007669"/>
    <property type="project" value="InterPro"/>
</dbReference>
<reference evidence="10" key="1">
    <citation type="journal article" date="2013" name="Genome Announc.">
        <title>Genome sequence of the basidiomycetous yeast Pseudozyma antarctica T-34, a producer of the glycolipid biosurfactants mannosylerythritol lipids.</title>
        <authorList>
            <person name="Morita T."/>
            <person name="Koike H."/>
            <person name="Koyama Y."/>
            <person name="Hagiwara H."/>
            <person name="Ito E."/>
            <person name="Fukuoka T."/>
            <person name="Imura T."/>
            <person name="Machida M."/>
            <person name="Kitamoto D."/>
        </authorList>
    </citation>
    <scope>NUCLEOTIDE SEQUENCE [LARGE SCALE GENOMIC DNA]</scope>
    <source>
        <strain evidence="10">T-34</strain>
    </source>
</reference>
<feature type="region of interest" description="Disordered" evidence="6">
    <location>
        <begin position="478"/>
        <end position="585"/>
    </location>
</feature>
<dbReference type="Pfam" id="PF00083">
    <property type="entry name" value="Sugar_tr"/>
    <property type="match status" value="1"/>
</dbReference>
<comment type="subcellular location">
    <subcellularLocation>
        <location evidence="1">Membrane</location>
        <topology evidence="1">Multi-pass membrane protein</topology>
    </subcellularLocation>
</comment>
<feature type="transmembrane region" description="Helical" evidence="7">
    <location>
        <begin position="325"/>
        <end position="358"/>
    </location>
</feature>
<evidence type="ECO:0000256" key="6">
    <source>
        <dbReference type="SAM" id="MobiDB-lite"/>
    </source>
</evidence>
<feature type="compositionally biased region" description="Low complexity" evidence="6">
    <location>
        <begin position="491"/>
        <end position="500"/>
    </location>
</feature>
<dbReference type="Proteomes" id="UP000011976">
    <property type="component" value="Unassembled WGS sequence"/>
</dbReference>
<feature type="compositionally biased region" description="Basic and acidic residues" evidence="6">
    <location>
        <begin position="109"/>
        <end position="122"/>
    </location>
</feature>
<feature type="transmembrane region" description="Helical" evidence="7">
    <location>
        <begin position="793"/>
        <end position="812"/>
    </location>
</feature>
<evidence type="ECO:0000259" key="8">
    <source>
        <dbReference type="PROSITE" id="PS50850"/>
    </source>
</evidence>
<dbReference type="EMBL" id="DF196775">
    <property type="protein sequence ID" value="GAC73441.1"/>
    <property type="molecule type" value="Genomic_DNA"/>
</dbReference>
<feature type="compositionally biased region" description="Polar residues" evidence="6">
    <location>
        <begin position="132"/>
        <end position="143"/>
    </location>
</feature>
<name>M9LNK4_PSEA3</name>
<dbReference type="InterPro" id="IPR020846">
    <property type="entry name" value="MFS_dom"/>
</dbReference>
<proteinExistence type="predicted"/>
<feature type="transmembrane region" description="Helical" evidence="7">
    <location>
        <begin position="708"/>
        <end position="727"/>
    </location>
</feature>
<dbReference type="PANTHER" id="PTHR23511">
    <property type="entry name" value="SYNAPTIC VESICLE GLYCOPROTEIN 2"/>
    <property type="match status" value="1"/>
</dbReference>
<feature type="compositionally biased region" description="Basic and acidic residues" evidence="6">
    <location>
        <begin position="542"/>
        <end position="555"/>
    </location>
</feature>
<accession>M9LNK4</accession>
<dbReference type="Gene3D" id="1.20.1250.20">
    <property type="entry name" value="MFS general substrate transporter like domains"/>
    <property type="match status" value="2"/>
</dbReference>
<feature type="transmembrane region" description="Helical" evidence="7">
    <location>
        <begin position="254"/>
        <end position="278"/>
    </location>
</feature>
<feature type="transmembrane region" description="Helical" evidence="7">
    <location>
        <begin position="683"/>
        <end position="701"/>
    </location>
</feature>
<dbReference type="InterPro" id="IPR036259">
    <property type="entry name" value="MFS_trans_sf"/>
</dbReference>
<feature type="transmembrane region" description="Helical" evidence="7">
    <location>
        <begin position="290"/>
        <end position="313"/>
    </location>
</feature>
<dbReference type="CDD" id="cd17316">
    <property type="entry name" value="MFS_SV2_like"/>
    <property type="match status" value="1"/>
</dbReference>
<feature type="transmembrane region" description="Helical" evidence="7">
    <location>
        <begin position="628"/>
        <end position="648"/>
    </location>
</feature>
<keyword evidence="3 7" id="KW-0812">Transmembrane</keyword>
<keyword evidence="5 7" id="KW-0472">Membrane</keyword>
<dbReference type="SUPFAM" id="SSF103473">
    <property type="entry name" value="MFS general substrate transporter"/>
    <property type="match status" value="1"/>
</dbReference>